<reference evidence="3 4" key="1">
    <citation type="submission" date="2022-10" db="EMBL/GenBank/DDBJ databases">
        <title>Luteolibacter flavescens strain MCCC 1K03193, whole genome shotgun sequencing project.</title>
        <authorList>
            <person name="Zhao G."/>
            <person name="Shen L."/>
        </authorList>
    </citation>
    <scope>NUCLEOTIDE SEQUENCE [LARGE SCALE GENOMIC DNA]</scope>
    <source>
        <strain evidence="3 4">MCCC 1K03193</strain>
    </source>
</reference>
<evidence type="ECO:0000256" key="1">
    <source>
        <dbReference type="SAM" id="MobiDB-lite"/>
    </source>
</evidence>
<keyword evidence="4" id="KW-1185">Reference proteome</keyword>
<dbReference type="RefSeq" id="WP_264502111.1">
    <property type="nucleotide sequence ID" value="NZ_JAPDDS010000008.1"/>
</dbReference>
<comment type="caution">
    <text evidence="3">The sequence shown here is derived from an EMBL/GenBank/DDBJ whole genome shotgun (WGS) entry which is preliminary data.</text>
</comment>
<evidence type="ECO:0000313" key="3">
    <source>
        <dbReference type="EMBL" id="MCW1886157.1"/>
    </source>
</evidence>
<feature type="region of interest" description="Disordered" evidence="1">
    <location>
        <begin position="33"/>
        <end position="58"/>
    </location>
</feature>
<proteinExistence type="predicted"/>
<organism evidence="3 4">
    <name type="scientific">Luteolibacter flavescens</name>
    <dbReference type="NCBI Taxonomy" id="1859460"/>
    <lineage>
        <taxon>Bacteria</taxon>
        <taxon>Pseudomonadati</taxon>
        <taxon>Verrucomicrobiota</taxon>
        <taxon>Verrucomicrobiia</taxon>
        <taxon>Verrucomicrobiales</taxon>
        <taxon>Verrucomicrobiaceae</taxon>
        <taxon>Luteolibacter</taxon>
    </lineage>
</organism>
<evidence type="ECO:0000256" key="2">
    <source>
        <dbReference type="SAM" id="SignalP"/>
    </source>
</evidence>
<name>A0ABT3FRI2_9BACT</name>
<feature type="compositionally biased region" description="Low complexity" evidence="1">
    <location>
        <begin position="33"/>
        <end position="42"/>
    </location>
</feature>
<protein>
    <submittedName>
        <fullName evidence="3">Uncharacterized protein</fullName>
    </submittedName>
</protein>
<feature type="chain" id="PRO_5045760225" evidence="2">
    <location>
        <begin position="25"/>
        <end position="500"/>
    </location>
</feature>
<evidence type="ECO:0000313" key="4">
    <source>
        <dbReference type="Proteomes" id="UP001207930"/>
    </source>
</evidence>
<accession>A0ABT3FRI2</accession>
<gene>
    <name evidence="3" type="ORF">OKA04_15575</name>
</gene>
<dbReference type="EMBL" id="JAPDDS010000008">
    <property type="protein sequence ID" value="MCW1886157.1"/>
    <property type="molecule type" value="Genomic_DNA"/>
</dbReference>
<dbReference type="Proteomes" id="UP001207930">
    <property type="component" value="Unassembled WGS sequence"/>
</dbReference>
<feature type="signal peptide" evidence="2">
    <location>
        <begin position="1"/>
        <end position="24"/>
    </location>
</feature>
<keyword evidence="2" id="KW-0732">Signal</keyword>
<sequence>MLDALKRTASIAAAIAAGALLIFALSGRDDGEAAATGNAAGTRPGILPSKTERIDDERDPERFDSLDAGMKELALELEKAAIKWDRNRTKDVGFYRLKHDWQKYALERIADLSTDELRQLYEWMGEGTRFVSELHDYRQAIITIWASREPEVVRTRLMEIAEANGSLKEDVSQLGNDALAQLADDFQRAYVGHAMKDPKGAWEAFLKDEVDSRVDQLTPFDDDIVPEIFREYAARLPGEAWSLALTTKGGDRCRLMVDGFADGAPAGQDWEVKGRELADSLAARGMEASHWAFRSIAGRWVMEDPIAALEWYSHSAPESVLQPASHSLYPETWDDPYANSSPLRPDDAPRLLKADLLVEMYHPPRDRRREMISALDHLNKNGEDRLVFLTATRILGREMEPSKIPILGALPAMPPSGDRDALFLQAVRGIPTRNNRDQNFSMPNMTLDGPNASLVALQDLAARLDLPPEVRAEAEAKFREVEAAEEAQLKARQNSKQRSR</sequence>